<dbReference type="PRINTS" id="PR01410">
    <property type="entry name" value="CCBIOGENESIS"/>
</dbReference>
<feature type="transmembrane region" description="Helical" evidence="10">
    <location>
        <begin position="174"/>
        <end position="194"/>
    </location>
</feature>
<feature type="transmembrane region" description="Helical" evidence="10">
    <location>
        <begin position="37"/>
        <end position="61"/>
    </location>
</feature>
<dbReference type="STRING" id="69974.MPLDJ20_80331"/>
<keyword evidence="5 10" id="KW-0812">Transmembrane</keyword>
<evidence type="ECO:0000259" key="11">
    <source>
        <dbReference type="Pfam" id="PF01578"/>
    </source>
</evidence>
<proteinExistence type="inferred from homology"/>
<evidence type="ECO:0000256" key="8">
    <source>
        <dbReference type="ARBA" id="ARBA00023136"/>
    </source>
</evidence>
<keyword evidence="3" id="KW-1003">Cell membrane</keyword>
<dbReference type="AlphaFoldDB" id="A0A090FX91"/>
<dbReference type="InterPro" id="IPR003568">
    <property type="entry name" value="Cyt_c_biogenesis_CcmF"/>
</dbReference>
<dbReference type="GO" id="GO:0016829">
    <property type="term" value="F:lyase activity"/>
    <property type="evidence" value="ECO:0007669"/>
    <property type="project" value="UniProtKB-KW"/>
</dbReference>
<evidence type="ECO:0000256" key="4">
    <source>
        <dbReference type="ARBA" id="ARBA00022519"/>
    </source>
</evidence>
<dbReference type="Proteomes" id="UP000046373">
    <property type="component" value="Unassembled WGS sequence"/>
</dbReference>
<dbReference type="Pfam" id="PF16327">
    <property type="entry name" value="CcmF_C"/>
    <property type="match status" value="1"/>
</dbReference>
<feature type="domain" description="Cytochrome c-type biogenesis protein CcmF C-terminal" evidence="12">
    <location>
        <begin position="314"/>
        <end position="640"/>
    </location>
</feature>
<gene>
    <name evidence="14" type="primary">ccmF</name>
    <name evidence="13" type="ORF">MPL3356_90217</name>
    <name evidence="14" type="ORF">MPLDJ20_80331</name>
</gene>
<protein>
    <submittedName>
        <fullName evidence="14">Heme lyase, CcmF subunit</fullName>
    </submittedName>
</protein>
<dbReference type="GO" id="GO:0005886">
    <property type="term" value="C:plasma membrane"/>
    <property type="evidence" value="ECO:0007669"/>
    <property type="project" value="UniProtKB-SubCell"/>
</dbReference>
<feature type="transmembrane region" description="Helical" evidence="10">
    <location>
        <begin position="206"/>
        <end position="228"/>
    </location>
</feature>
<feature type="transmembrane region" description="Helical" evidence="10">
    <location>
        <begin position="6"/>
        <end position="25"/>
    </location>
</feature>
<sequence length="661" mass="70279">MVETGHFALVLAFALSLVQMLVPLVGARTGNQRLMAVGGPVTVTGFALTALSFAALAGAYAGSDFSVANVWENSHSLQPMIYKITGTWGNHEGSMLLWVLILTFFGTLVAVFGNNLPATLKANVLAVQGMIGAAFFLFILATSNPFIRLNPAPIEGRDLNPILQDLGLAIHPPMLYLGYVGFSICFSFSVAALIEGRIDASWARWVRPWTLVAWMFLTGGIAMGSYWAYYELGWGGFWFWDPVENASFMPWLAGTALLHSAIVMEKRSALKIWTLLLAILTFSLSLLGTFLVRSGVLTSVHAFATDPARGVFILCILTLFIGGSLTLFALRASQLTAGGLFHPISREGALVLNNLFLTTATATVLVGTLYPLALEALTGGKISVGAPFFDLTFGPLMLPLLAIVPFGPLLAWKRGDVIAASQRLMAAFALAIAAMLVTGLLIDGASVFAALGVGLAVWLIAGALTDLAVKSGFGSVAPAAVLRRFAGLPRSVFGTALAHLGLGLTLLGIVGTLCFGTEKILTMRAGETVELSGHTLRFEGLVPQKGPNFTEDRGRFLLMNSDGNADGAITSAKRFYPARQMVTTESGIRTLGLSQLYLSLGDENNDGSVVVRLWWKPLVTLIWGGGLVMMAGAAMSLLDRRLRVGAPARRRKPAGALATPT</sequence>
<feature type="transmembrane region" description="Helical" evidence="10">
    <location>
        <begin position="95"/>
        <end position="113"/>
    </location>
</feature>
<keyword evidence="4" id="KW-0997">Cell inner membrane</keyword>
<reference evidence="15" key="2">
    <citation type="submission" date="2014-08" db="EMBL/GenBank/DDBJ databases">
        <authorList>
            <person name="Moulin L."/>
        </authorList>
    </citation>
    <scope>NUCLEOTIDE SEQUENCE [LARGE SCALE GENOMIC DNA]</scope>
</reference>
<evidence type="ECO:0000313" key="14">
    <source>
        <dbReference type="EMBL" id="CDX46345.1"/>
    </source>
</evidence>
<accession>A0A090FX91</accession>
<feature type="transmembrane region" description="Helical" evidence="10">
    <location>
        <begin position="448"/>
        <end position="469"/>
    </location>
</feature>
<evidence type="ECO:0000313" key="16">
    <source>
        <dbReference type="Proteomes" id="UP000046373"/>
    </source>
</evidence>
<dbReference type="EMBL" id="CCNB01000045">
    <property type="protein sequence ID" value="CDX46345.1"/>
    <property type="molecule type" value="Genomic_DNA"/>
</dbReference>
<evidence type="ECO:0000256" key="1">
    <source>
        <dbReference type="ARBA" id="ARBA00004429"/>
    </source>
</evidence>
<evidence type="ECO:0000256" key="2">
    <source>
        <dbReference type="ARBA" id="ARBA00009186"/>
    </source>
</evidence>
<keyword evidence="8 10" id="KW-0472">Membrane</keyword>
<feature type="transmembrane region" description="Helical" evidence="10">
    <location>
        <begin position="272"/>
        <end position="291"/>
    </location>
</feature>
<keyword evidence="6" id="KW-0201">Cytochrome c-type biogenesis</keyword>
<dbReference type="PANTHER" id="PTHR43653">
    <property type="entry name" value="CYTOCHROME C ASSEMBLY PROTEIN-RELATED"/>
    <property type="match status" value="1"/>
</dbReference>
<dbReference type="GeneID" id="31893777"/>
<evidence type="ECO:0000256" key="5">
    <source>
        <dbReference type="ARBA" id="ARBA00022692"/>
    </source>
</evidence>
<dbReference type="NCBIfam" id="NF007691">
    <property type="entry name" value="PRK10369.1"/>
    <property type="match status" value="1"/>
</dbReference>
<comment type="function">
    <text evidence="9">Required for the biogenesis of c-type cytochromes. Possible subunit of a heme lyase.</text>
</comment>
<keyword evidence="7 10" id="KW-1133">Transmembrane helix</keyword>
<feature type="transmembrane region" description="Helical" evidence="10">
    <location>
        <begin position="351"/>
        <end position="373"/>
    </location>
</feature>
<organism evidence="14 16">
    <name type="scientific">Mesorhizobium plurifarium</name>
    <dbReference type="NCBI Taxonomy" id="69974"/>
    <lineage>
        <taxon>Bacteria</taxon>
        <taxon>Pseudomonadati</taxon>
        <taxon>Pseudomonadota</taxon>
        <taxon>Alphaproteobacteria</taxon>
        <taxon>Hyphomicrobiales</taxon>
        <taxon>Phyllobacteriaceae</taxon>
        <taxon>Mesorhizobium</taxon>
    </lineage>
</organism>
<dbReference type="InterPro" id="IPR003567">
    <property type="entry name" value="Cyt_c_biogenesis"/>
</dbReference>
<evidence type="ECO:0000256" key="7">
    <source>
        <dbReference type="ARBA" id="ARBA00022989"/>
    </source>
</evidence>
<dbReference type="PRINTS" id="PR01411">
    <property type="entry name" value="CCMFBIOGNSIS"/>
</dbReference>
<dbReference type="NCBIfam" id="TIGR00353">
    <property type="entry name" value="nrfE"/>
    <property type="match status" value="1"/>
</dbReference>
<dbReference type="InterPro" id="IPR002541">
    <property type="entry name" value="Cyt_c_assembly"/>
</dbReference>
<keyword evidence="15" id="KW-1185">Reference proteome</keyword>
<dbReference type="GO" id="GO:0020037">
    <property type="term" value="F:heme binding"/>
    <property type="evidence" value="ECO:0007669"/>
    <property type="project" value="InterPro"/>
</dbReference>
<feature type="domain" description="Cytochrome c assembly protein" evidence="11">
    <location>
        <begin position="88"/>
        <end position="294"/>
    </location>
</feature>
<comment type="similarity">
    <text evidence="2">Belongs to the CcmF/CycK/Ccl1/NrfE/CcsA family.</text>
</comment>
<dbReference type="Proteomes" id="UP000045285">
    <property type="component" value="Unassembled WGS sequence"/>
</dbReference>
<dbReference type="PANTHER" id="PTHR43653:SF1">
    <property type="entry name" value="CYTOCHROME C-TYPE BIOGENESIS PROTEIN CCMF"/>
    <property type="match status" value="1"/>
</dbReference>
<feature type="transmembrane region" description="Helical" evidence="10">
    <location>
        <begin position="393"/>
        <end position="412"/>
    </location>
</feature>
<reference evidence="14 16" key="1">
    <citation type="submission" date="2014-08" db="EMBL/GenBank/DDBJ databases">
        <authorList>
            <person name="Moulin Lionel"/>
        </authorList>
    </citation>
    <scope>NUCLEOTIDE SEQUENCE [LARGE SCALE GENOMIC DNA]</scope>
</reference>
<keyword evidence="14" id="KW-0456">Lyase</keyword>
<feature type="transmembrane region" description="Helical" evidence="10">
    <location>
        <begin position="125"/>
        <end position="147"/>
    </location>
</feature>
<dbReference type="GO" id="GO:0015232">
    <property type="term" value="F:heme transmembrane transporter activity"/>
    <property type="evidence" value="ECO:0007669"/>
    <property type="project" value="InterPro"/>
</dbReference>
<dbReference type="Pfam" id="PF01578">
    <property type="entry name" value="Cytochrom_C_asm"/>
    <property type="match status" value="1"/>
</dbReference>
<dbReference type="InterPro" id="IPR032523">
    <property type="entry name" value="CcmF_C"/>
</dbReference>
<evidence type="ECO:0000256" key="3">
    <source>
        <dbReference type="ARBA" id="ARBA00022475"/>
    </source>
</evidence>
<evidence type="ECO:0000259" key="12">
    <source>
        <dbReference type="Pfam" id="PF16327"/>
    </source>
</evidence>
<evidence type="ECO:0000256" key="9">
    <source>
        <dbReference type="ARBA" id="ARBA00037230"/>
    </source>
</evidence>
<feature type="transmembrane region" description="Helical" evidence="10">
    <location>
        <begin position="490"/>
        <end position="513"/>
    </location>
</feature>
<evidence type="ECO:0000313" key="13">
    <source>
        <dbReference type="EMBL" id="CDX29131.1"/>
    </source>
</evidence>
<evidence type="ECO:0000256" key="10">
    <source>
        <dbReference type="SAM" id="Phobius"/>
    </source>
</evidence>
<dbReference type="GO" id="GO:0017004">
    <property type="term" value="P:cytochrome complex assembly"/>
    <property type="evidence" value="ECO:0007669"/>
    <property type="project" value="UniProtKB-KW"/>
</dbReference>
<dbReference type="EMBL" id="CCMZ01000076">
    <property type="protein sequence ID" value="CDX29131.1"/>
    <property type="molecule type" value="Genomic_DNA"/>
</dbReference>
<feature type="transmembrane region" description="Helical" evidence="10">
    <location>
        <begin position="618"/>
        <end position="638"/>
    </location>
</feature>
<feature type="transmembrane region" description="Helical" evidence="10">
    <location>
        <begin position="248"/>
        <end position="265"/>
    </location>
</feature>
<name>A0A090FX91_MESPL</name>
<evidence type="ECO:0000256" key="6">
    <source>
        <dbReference type="ARBA" id="ARBA00022748"/>
    </source>
</evidence>
<feature type="transmembrane region" description="Helical" evidence="10">
    <location>
        <begin position="311"/>
        <end position="330"/>
    </location>
</feature>
<comment type="subcellular location">
    <subcellularLocation>
        <location evidence="1">Cell inner membrane</location>
        <topology evidence="1">Multi-pass membrane protein</topology>
    </subcellularLocation>
</comment>
<feature type="transmembrane region" description="Helical" evidence="10">
    <location>
        <begin position="424"/>
        <end position="442"/>
    </location>
</feature>
<evidence type="ECO:0000313" key="15">
    <source>
        <dbReference type="Proteomes" id="UP000045285"/>
    </source>
</evidence>